<gene>
    <name evidence="1" type="ORF">PYW08_008787</name>
</gene>
<evidence type="ECO:0000313" key="1">
    <source>
        <dbReference type="EMBL" id="KAJ8711833.1"/>
    </source>
</evidence>
<dbReference type="Proteomes" id="UP001231649">
    <property type="component" value="Chromosome 22"/>
</dbReference>
<protein>
    <submittedName>
        <fullName evidence="1">Uncharacterized protein</fullName>
    </submittedName>
</protein>
<dbReference type="EMBL" id="CM056798">
    <property type="protein sequence ID" value="KAJ8711833.1"/>
    <property type="molecule type" value="Genomic_DNA"/>
</dbReference>
<proteinExistence type="predicted"/>
<name>A0ACC2QDE5_9NEOP</name>
<keyword evidence="2" id="KW-1185">Reference proteome</keyword>
<accession>A0ACC2QDE5</accession>
<sequence length="298" mass="33890">MSRLSVALRQSMCALLPNRRVKKTLLLTITFALLAHSLTINKLGHPEIVAKTRVQLLPININTFLNDIIRISAPVLDANAIYYIHKPNGDVMKLNITSPKLKHLKIQPIVTKFVKHVKPIIQQENNYNAFMTSKEEFDRNLKKMEENDFMIGPLVLEDHGNWVLSAYTKDINDDWVEVFQVISVNIVEYVPLHLSKVSPNSIVKIDRDQPLNVGETVHIGIPFPIPHLQTCELVAPSSTFDRFYDRFRKEMSNCGYTLPNITIGDAGLWKIFAVGKIVYEGEINLNIVDNKSTKVVIH</sequence>
<comment type="caution">
    <text evidence="1">The sequence shown here is derived from an EMBL/GenBank/DDBJ whole genome shotgun (WGS) entry which is preliminary data.</text>
</comment>
<evidence type="ECO:0000313" key="2">
    <source>
        <dbReference type="Proteomes" id="UP001231649"/>
    </source>
</evidence>
<organism evidence="1 2">
    <name type="scientific">Mythimna loreyi</name>
    <dbReference type="NCBI Taxonomy" id="667449"/>
    <lineage>
        <taxon>Eukaryota</taxon>
        <taxon>Metazoa</taxon>
        <taxon>Ecdysozoa</taxon>
        <taxon>Arthropoda</taxon>
        <taxon>Hexapoda</taxon>
        <taxon>Insecta</taxon>
        <taxon>Pterygota</taxon>
        <taxon>Neoptera</taxon>
        <taxon>Endopterygota</taxon>
        <taxon>Lepidoptera</taxon>
        <taxon>Glossata</taxon>
        <taxon>Ditrysia</taxon>
        <taxon>Noctuoidea</taxon>
        <taxon>Noctuidae</taxon>
        <taxon>Noctuinae</taxon>
        <taxon>Hadenini</taxon>
        <taxon>Mythimna</taxon>
    </lineage>
</organism>
<reference evidence="1" key="1">
    <citation type="submission" date="2023-03" db="EMBL/GenBank/DDBJ databases">
        <title>Chromosome-level genomes of two armyworms, Mythimna separata and Mythimna loreyi, provide insights into the biosynthesis and reception of sex pheromones.</title>
        <authorList>
            <person name="Zhao H."/>
        </authorList>
    </citation>
    <scope>NUCLEOTIDE SEQUENCE</scope>
    <source>
        <strain evidence="1">BeijingLab</strain>
    </source>
</reference>